<feature type="compositionally biased region" description="Basic and acidic residues" evidence="1">
    <location>
        <begin position="156"/>
        <end position="168"/>
    </location>
</feature>
<dbReference type="Proteomes" id="UP001341840">
    <property type="component" value="Unassembled WGS sequence"/>
</dbReference>
<sequence length="205" mass="23132">MFLGGVRREGVVVDVFVSRKKKGKFQYKKECHTLRKIKKHGLFKMLLTYNSTEDVLENLNSFLATSRALIDMESGELMLRVNDKYLILNVYKFMHSSSDIKSCIKMGMSDPPSSEPPDKSLYTPSLCKPPIVDTTIKKGRITSSKVGEAHKKKGKGEKGEQEHADKLSSSHQALEVQSPSLIWTDNKKKAVINDVSSRNFDPPRE</sequence>
<accession>A0ABU6Y772</accession>
<organism evidence="2 3">
    <name type="scientific">Stylosanthes scabra</name>
    <dbReference type="NCBI Taxonomy" id="79078"/>
    <lineage>
        <taxon>Eukaryota</taxon>
        <taxon>Viridiplantae</taxon>
        <taxon>Streptophyta</taxon>
        <taxon>Embryophyta</taxon>
        <taxon>Tracheophyta</taxon>
        <taxon>Spermatophyta</taxon>
        <taxon>Magnoliopsida</taxon>
        <taxon>eudicotyledons</taxon>
        <taxon>Gunneridae</taxon>
        <taxon>Pentapetalae</taxon>
        <taxon>rosids</taxon>
        <taxon>fabids</taxon>
        <taxon>Fabales</taxon>
        <taxon>Fabaceae</taxon>
        <taxon>Papilionoideae</taxon>
        <taxon>50 kb inversion clade</taxon>
        <taxon>dalbergioids sensu lato</taxon>
        <taxon>Dalbergieae</taxon>
        <taxon>Pterocarpus clade</taxon>
        <taxon>Stylosanthes</taxon>
    </lineage>
</organism>
<evidence type="ECO:0000256" key="1">
    <source>
        <dbReference type="SAM" id="MobiDB-lite"/>
    </source>
</evidence>
<proteinExistence type="predicted"/>
<evidence type="ECO:0000313" key="3">
    <source>
        <dbReference type="Proteomes" id="UP001341840"/>
    </source>
</evidence>
<reference evidence="2 3" key="1">
    <citation type="journal article" date="2023" name="Plants (Basel)">
        <title>Bridging the Gap: Combining Genomics and Transcriptomics Approaches to Understand Stylosanthes scabra, an Orphan Legume from the Brazilian Caatinga.</title>
        <authorList>
            <person name="Ferreira-Neto J.R.C."/>
            <person name="da Silva M.D."/>
            <person name="Binneck E."/>
            <person name="de Melo N.F."/>
            <person name="da Silva R.H."/>
            <person name="de Melo A.L.T.M."/>
            <person name="Pandolfi V."/>
            <person name="Bustamante F.O."/>
            <person name="Brasileiro-Vidal A.C."/>
            <person name="Benko-Iseppon A.M."/>
        </authorList>
    </citation>
    <scope>NUCLEOTIDE SEQUENCE [LARGE SCALE GENOMIC DNA]</scope>
    <source>
        <tissue evidence="2">Leaves</tissue>
    </source>
</reference>
<feature type="region of interest" description="Disordered" evidence="1">
    <location>
        <begin position="138"/>
        <end position="181"/>
    </location>
</feature>
<dbReference type="EMBL" id="JASCZI010241722">
    <property type="protein sequence ID" value="MED6205756.1"/>
    <property type="molecule type" value="Genomic_DNA"/>
</dbReference>
<comment type="caution">
    <text evidence="2">The sequence shown here is derived from an EMBL/GenBank/DDBJ whole genome shotgun (WGS) entry which is preliminary data.</text>
</comment>
<evidence type="ECO:0000313" key="2">
    <source>
        <dbReference type="EMBL" id="MED6205756.1"/>
    </source>
</evidence>
<keyword evidence="3" id="KW-1185">Reference proteome</keyword>
<gene>
    <name evidence="2" type="ORF">PIB30_020725</name>
</gene>
<name>A0ABU6Y772_9FABA</name>
<feature type="compositionally biased region" description="Polar residues" evidence="1">
    <location>
        <begin position="169"/>
        <end position="181"/>
    </location>
</feature>
<protein>
    <submittedName>
        <fullName evidence="2">Uncharacterized protein</fullName>
    </submittedName>
</protein>